<dbReference type="KEGG" id="ccv:CCV52592_0123"/>
<dbReference type="STRING" id="360105.CCV52592_0123"/>
<dbReference type="Gene3D" id="2.40.160.10">
    <property type="entry name" value="Porin"/>
    <property type="match status" value="1"/>
</dbReference>
<dbReference type="EMBL" id="CP000767">
    <property type="protein sequence ID" value="EAU00211.1"/>
    <property type="molecule type" value="Genomic_DNA"/>
</dbReference>
<dbReference type="HOGENOM" id="CLU_679130_0_0_7"/>
<dbReference type="SUPFAM" id="SSF56935">
    <property type="entry name" value="Porins"/>
    <property type="match status" value="1"/>
</dbReference>
<evidence type="ECO:0000313" key="2">
    <source>
        <dbReference type="EMBL" id="EAU00211.1"/>
    </source>
</evidence>
<dbReference type="Pfam" id="PF05538">
    <property type="entry name" value="Campylo_MOMP"/>
    <property type="match status" value="1"/>
</dbReference>
<dbReference type="InterPro" id="IPR023614">
    <property type="entry name" value="Porin_dom_sf"/>
</dbReference>
<keyword evidence="1" id="KW-0732">Signal</keyword>
<sequence length="405" mass="44352">MKLTKISLAALVALGAFSSVASATPLEEAIKNVDLSGFARYRYTDDHFDNKGAKTTNANHRFRIESAFKAAIDDNFFGVLNLLYDTKDGSGHMTPNATDQTNTTGSFGVQEFYLGYKYGNTTVTAGKQLIKTFFDDGDISGTGVKILNTDVPGLTLTAAAYDALEYGTVDVDGPLLNAIGAMDKSPNLYVLGAMGSYDPVAFKIWYANLHDVANLIAGDAAVNFNINDFKLGLQGQYAHNESDHADYTDANFYGVKANFGILGASLNAGYINFKADNTSNGGVGTSFVSIDSNGGYINPAKILNGAMSSSSQFYNNIKDKNDYWFINAKYVFDQKYGIGAGYTKGKGYSNALAEKRAKRDEWYGQLDYKYSKKLNFMAWYAAAKDKKDGEKYKQDRIRFEAKYSF</sequence>
<feature type="chain" id="PRO_5002707490" evidence="1">
    <location>
        <begin position="24"/>
        <end position="405"/>
    </location>
</feature>
<accession>A7GXW5</accession>
<organism evidence="2 3">
    <name type="scientific">Campylobacter curvus (strain 525.92)</name>
    <dbReference type="NCBI Taxonomy" id="360105"/>
    <lineage>
        <taxon>Bacteria</taxon>
        <taxon>Pseudomonadati</taxon>
        <taxon>Campylobacterota</taxon>
        <taxon>Epsilonproteobacteria</taxon>
        <taxon>Campylobacterales</taxon>
        <taxon>Campylobacteraceae</taxon>
        <taxon>Campylobacter</taxon>
    </lineage>
</organism>
<keyword evidence="3" id="KW-1185">Reference proteome</keyword>
<reference evidence="2" key="1">
    <citation type="submission" date="2016-07" db="EMBL/GenBank/DDBJ databases">
        <title>Comparative genomics of the Campylobacter concisus group.</title>
        <authorList>
            <person name="Miller W.G."/>
            <person name="Yee E."/>
            <person name="Chapman M.H."/>
            <person name="Huynh S."/>
            <person name="Bono J.L."/>
            <person name="On S.L.W."/>
            <person name="StLeger J."/>
            <person name="Foster G."/>
            <person name="Parker C.T."/>
        </authorList>
    </citation>
    <scope>NUCLEOTIDE SEQUENCE</scope>
    <source>
        <strain evidence="2">525.92</strain>
    </source>
</reference>
<evidence type="ECO:0000313" key="3">
    <source>
        <dbReference type="Proteomes" id="UP000006380"/>
    </source>
</evidence>
<dbReference type="OrthoDB" id="5365239at2"/>
<dbReference type="Proteomes" id="UP000006380">
    <property type="component" value="Chromosome"/>
</dbReference>
<dbReference type="RefSeq" id="WP_009650117.1">
    <property type="nucleotide sequence ID" value="NC_009715.2"/>
</dbReference>
<gene>
    <name evidence="2" type="primary">cmp1</name>
    <name evidence="2" type="ORF">CCV52592_0123</name>
</gene>
<protein>
    <submittedName>
        <fullName evidence="2">Major outer membrane protein</fullName>
    </submittedName>
</protein>
<dbReference type="InterPro" id="IPR008439">
    <property type="entry name" value="Campylo_MOMP"/>
</dbReference>
<dbReference type="AlphaFoldDB" id="A7GXW5"/>
<feature type="signal peptide" evidence="1">
    <location>
        <begin position="1"/>
        <end position="23"/>
    </location>
</feature>
<evidence type="ECO:0000256" key="1">
    <source>
        <dbReference type="SAM" id="SignalP"/>
    </source>
</evidence>
<proteinExistence type="predicted"/>
<name>A7GXW5_CAMC5</name>